<proteinExistence type="predicted"/>
<accession>A0ACB9BP15</accession>
<keyword evidence="2" id="KW-1185">Reference proteome</keyword>
<evidence type="ECO:0000313" key="2">
    <source>
        <dbReference type="Proteomes" id="UP001055811"/>
    </source>
</evidence>
<evidence type="ECO:0000313" key="1">
    <source>
        <dbReference type="EMBL" id="KAI3723771.1"/>
    </source>
</evidence>
<sequence>MNHERNSIPNFTTLRQSKLIIFPVLSLSPSPFLNFPFLALFANNCSEISNIRVLPPFTCCYSLIFSNIINRNYDESRS</sequence>
<dbReference type="Proteomes" id="UP001055811">
    <property type="component" value="Linkage Group LG06"/>
</dbReference>
<organism evidence="1 2">
    <name type="scientific">Cichorium intybus</name>
    <name type="common">Chicory</name>
    <dbReference type="NCBI Taxonomy" id="13427"/>
    <lineage>
        <taxon>Eukaryota</taxon>
        <taxon>Viridiplantae</taxon>
        <taxon>Streptophyta</taxon>
        <taxon>Embryophyta</taxon>
        <taxon>Tracheophyta</taxon>
        <taxon>Spermatophyta</taxon>
        <taxon>Magnoliopsida</taxon>
        <taxon>eudicotyledons</taxon>
        <taxon>Gunneridae</taxon>
        <taxon>Pentapetalae</taxon>
        <taxon>asterids</taxon>
        <taxon>campanulids</taxon>
        <taxon>Asterales</taxon>
        <taxon>Asteraceae</taxon>
        <taxon>Cichorioideae</taxon>
        <taxon>Cichorieae</taxon>
        <taxon>Cichoriinae</taxon>
        <taxon>Cichorium</taxon>
    </lineage>
</organism>
<reference evidence="2" key="1">
    <citation type="journal article" date="2022" name="Mol. Ecol. Resour.">
        <title>The genomes of chicory, endive, great burdock and yacon provide insights into Asteraceae palaeo-polyploidization history and plant inulin production.</title>
        <authorList>
            <person name="Fan W."/>
            <person name="Wang S."/>
            <person name="Wang H."/>
            <person name="Wang A."/>
            <person name="Jiang F."/>
            <person name="Liu H."/>
            <person name="Zhao H."/>
            <person name="Xu D."/>
            <person name="Zhang Y."/>
        </authorList>
    </citation>
    <scope>NUCLEOTIDE SEQUENCE [LARGE SCALE GENOMIC DNA]</scope>
    <source>
        <strain evidence="2">cv. Punajuju</strain>
    </source>
</reference>
<gene>
    <name evidence="1" type="ORF">L2E82_35528</name>
</gene>
<protein>
    <submittedName>
        <fullName evidence="1">Uncharacterized protein</fullName>
    </submittedName>
</protein>
<name>A0ACB9BP15_CICIN</name>
<reference evidence="1 2" key="2">
    <citation type="journal article" date="2022" name="Mol. Ecol. Resour.">
        <title>The genomes of chicory, endive, great burdock and yacon provide insights into Asteraceae paleo-polyploidization history and plant inulin production.</title>
        <authorList>
            <person name="Fan W."/>
            <person name="Wang S."/>
            <person name="Wang H."/>
            <person name="Wang A."/>
            <person name="Jiang F."/>
            <person name="Liu H."/>
            <person name="Zhao H."/>
            <person name="Xu D."/>
            <person name="Zhang Y."/>
        </authorList>
    </citation>
    <scope>NUCLEOTIDE SEQUENCE [LARGE SCALE GENOMIC DNA]</scope>
    <source>
        <strain evidence="2">cv. Punajuju</strain>
        <tissue evidence="1">Leaves</tissue>
    </source>
</reference>
<comment type="caution">
    <text evidence="1">The sequence shown here is derived from an EMBL/GenBank/DDBJ whole genome shotgun (WGS) entry which is preliminary data.</text>
</comment>
<dbReference type="EMBL" id="CM042014">
    <property type="protein sequence ID" value="KAI3723771.1"/>
    <property type="molecule type" value="Genomic_DNA"/>
</dbReference>